<evidence type="ECO:0000256" key="3">
    <source>
        <dbReference type="SAM" id="MobiDB-lite"/>
    </source>
</evidence>
<dbReference type="FunFam" id="1.10.510.10:FF:000116">
    <property type="entry name" value="inactive tyrosine-protein kinase transmembrane receptor ROR1"/>
    <property type="match status" value="1"/>
</dbReference>
<dbReference type="EMBL" id="JAFBMS010000003">
    <property type="protein sequence ID" value="KAG9353797.1"/>
    <property type="molecule type" value="Genomic_DNA"/>
</dbReference>
<dbReference type="GO" id="GO:0005524">
    <property type="term" value="F:ATP binding"/>
    <property type="evidence" value="ECO:0007669"/>
    <property type="project" value="UniProtKB-KW"/>
</dbReference>
<dbReference type="Gene3D" id="1.10.510.10">
    <property type="entry name" value="Transferase(Phosphotransferase) domain 1"/>
    <property type="match status" value="1"/>
</dbReference>
<evidence type="ECO:0000256" key="2">
    <source>
        <dbReference type="ARBA" id="ARBA00022840"/>
    </source>
</evidence>
<dbReference type="GO" id="GO:0043235">
    <property type="term" value="C:receptor complex"/>
    <property type="evidence" value="ECO:0007669"/>
    <property type="project" value="TreeGrafter"/>
</dbReference>
<keyword evidence="1" id="KW-0547">Nucleotide-binding</keyword>
<dbReference type="PANTHER" id="PTHR24416">
    <property type="entry name" value="TYROSINE-PROTEIN KINASE RECEPTOR"/>
    <property type="match status" value="1"/>
</dbReference>
<name>A0A8T2PQY8_9TELE</name>
<organism evidence="5 6">
    <name type="scientific">Albula glossodonta</name>
    <name type="common">roundjaw bonefish</name>
    <dbReference type="NCBI Taxonomy" id="121402"/>
    <lineage>
        <taxon>Eukaryota</taxon>
        <taxon>Metazoa</taxon>
        <taxon>Chordata</taxon>
        <taxon>Craniata</taxon>
        <taxon>Vertebrata</taxon>
        <taxon>Euteleostomi</taxon>
        <taxon>Actinopterygii</taxon>
        <taxon>Neopterygii</taxon>
        <taxon>Teleostei</taxon>
        <taxon>Albuliformes</taxon>
        <taxon>Albulidae</taxon>
        <taxon>Albula</taxon>
    </lineage>
</organism>
<dbReference type="SUPFAM" id="SSF56112">
    <property type="entry name" value="Protein kinase-like (PK-like)"/>
    <property type="match status" value="1"/>
</dbReference>
<protein>
    <recommendedName>
        <fullName evidence="4">Protein kinase domain-containing protein</fullName>
    </recommendedName>
</protein>
<dbReference type="Proteomes" id="UP000824540">
    <property type="component" value="Unassembled WGS sequence"/>
</dbReference>
<feature type="compositionally biased region" description="Basic and acidic residues" evidence="3">
    <location>
        <begin position="1"/>
        <end position="14"/>
    </location>
</feature>
<dbReference type="AlphaFoldDB" id="A0A8T2PQY8"/>
<dbReference type="InterPro" id="IPR008266">
    <property type="entry name" value="Tyr_kinase_AS"/>
</dbReference>
<dbReference type="PRINTS" id="PR00109">
    <property type="entry name" value="TYRKINASE"/>
</dbReference>
<feature type="region of interest" description="Disordered" evidence="3">
    <location>
        <begin position="422"/>
        <end position="518"/>
    </location>
</feature>
<dbReference type="GO" id="GO:0005886">
    <property type="term" value="C:plasma membrane"/>
    <property type="evidence" value="ECO:0007669"/>
    <property type="project" value="TreeGrafter"/>
</dbReference>
<keyword evidence="6" id="KW-1185">Reference proteome</keyword>
<dbReference type="GO" id="GO:0017147">
    <property type="term" value="F:Wnt-protein binding"/>
    <property type="evidence" value="ECO:0007669"/>
    <property type="project" value="TreeGrafter"/>
</dbReference>
<comment type="caution">
    <text evidence="5">The sequence shown here is derived from an EMBL/GenBank/DDBJ whole genome shotgun (WGS) entry which is preliminary data.</text>
</comment>
<dbReference type="GO" id="GO:0007169">
    <property type="term" value="P:cell surface receptor protein tyrosine kinase signaling pathway"/>
    <property type="evidence" value="ECO:0007669"/>
    <property type="project" value="TreeGrafter"/>
</dbReference>
<dbReference type="PROSITE" id="PS00109">
    <property type="entry name" value="PROTEIN_KINASE_TYR"/>
    <property type="match status" value="1"/>
</dbReference>
<dbReference type="Pfam" id="PF07714">
    <property type="entry name" value="PK_Tyr_Ser-Thr"/>
    <property type="match status" value="1"/>
</dbReference>
<evidence type="ECO:0000256" key="1">
    <source>
        <dbReference type="ARBA" id="ARBA00022741"/>
    </source>
</evidence>
<accession>A0A8T2PQY8</accession>
<feature type="region of interest" description="Disordered" evidence="3">
    <location>
        <begin position="1"/>
        <end position="29"/>
    </location>
</feature>
<evidence type="ECO:0000313" key="5">
    <source>
        <dbReference type="EMBL" id="KAG9353797.1"/>
    </source>
</evidence>
<proteinExistence type="predicted"/>
<feature type="compositionally biased region" description="Low complexity" evidence="3">
    <location>
        <begin position="422"/>
        <end position="446"/>
    </location>
</feature>
<dbReference type="InterPro" id="IPR011009">
    <property type="entry name" value="Kinase-like_dom_sf"/>
</dbReference>
<dbReference type="Gene3D" id="3.30.200.20">
    <property type="entry name" value="Phosphorylase Kinase, domain 1"/>
    <property type="match status" value="1"/>
</dbReference>
<dbReference type="PANTHER" id="PTHR24416:SF132">
    <property type="entry name" value="TYROSINE-PROTEIN KINASE TRANSMEMBRANE RECEPTOR ROR2"/>
    <property type="match status" value="1"/>
</dbReference>
<dbReference type="InterPro" id="IPR050122">
    <property type="entry name" value="RTK"/>
</dbReference>
<gene>
    <name evidence="5" type="ORF">JZ751_011921</name>
</gene>
<dbReference type="OrthoDB" id="2431000at2759"/>
<dbReference type="GO" id="GO:0004714">
    <property type="term" value="F:transmembrane receptor protein tyrosine kinase activity"/>
    <property type="evidence" value="ECO:0007669"/>
    <property type="project" value="TreeGrafter"/>
</dbReference>
<feature type="region of interest" description="Disordered" evidence="3">
    <location>
        <begin position="332"/>
        <end position="381"/>
    </location>
</feature>
<evidence type="ECO:0000313" key="6">
    <source>
        <dbReference type="Proteomes" id="UP000824540"/>
    </source>
</evidence>
<feature type="compositionally biased region" description="Low complexity" evidence="3">
    <location>
        <begin position="332"/>
        <end position="357"/>
    </location>
</feature>
<feature type="domain" description="Protein kinase" evidence="4">
    <location>
        <begin position="48"/>
        <end position="321"/>
    </location>
</feature>
<reference evidence="5" key="1">
    <citation type="thesis" date="2021" institute="BYU ScholarsArchive" country="Provo, UT, USA">
        <title>Applications of and Algorithms for Genome Assembly and Genomic Analyses with an Emphasis on Marine Teleosts.</title>
        <authorList>
            <person name="Pickett B.D."/>
        </authorList>
    </citation>
    <scope>NUCLEOTIDE SEQUENCE</scope>
    <source>
        <strain evidence="5">HI-2016</strain>
    </source>
</reference>
<sequence length="518" mass="57710">MCRNKQKESSDTPPRRQLTASPSQDMELPLLNQHKHQTKLREINLSAVRFMEELGEDRFGKVYKGHLYGTAPGEQTQVVAIKTVKDKDEGTLREEFRHEAMLRSRLQHPNIVCLLGVVTKEQPISMIFSYSSHGDLHEFLVMRSPHSDVGSSDDDKTVKSTLEQADFLHIVTQVAAGMEYLSSHHVVHKDLATRNILVCDKLNVKILDLGVFREVYSADYYKLTGTNPFPIRWMSPEAIVYGKFSTDSDIWSYGVVLWEIFSYGLQPYCGYSNQDVMEMVRSRQVLSCPDDCPAWIYTLMLECWNEFPARRPRFKEIHSRLRTWESLSNYNSSAQASGTSNTTQTSSLSTSPVSNMSAARYVSPKPKASPFPQPQFLPMKGQMRPMVPPPQLYIPVNGYQPMPAYPYLQNFYPMQIPMQMPAQPMHQPSAPKAGSHHSGSGSTSTGYVTTAPSNASGTERTALMVEDSKVGAAGGEGEAADGASQAGLHGEDPSVPETELLGDNDTPPTEDPDIHLEA</sequence>
<dbReference type="FunFam" id="3.30.200.20:FF:000139">
    <property type="entry name" value="inactive tyrosine-protein kinase transmembrane receptor ROR1"/>
    <property type="match status" value="1"/>
</dbReference>
<dbReference type="InterPro" id="IPR000719">
    <property type="entry name" value="Prot_kinase_dom"/>
</dbReference>
<dbReference type="InterPro" id="IPR001245">
    <property type="entry name" value="Ser-Thr/Tyr_kinase_cat_dom"/>
</dbReference>
<keyword evidence="2" id="KW-0067">ATP-binding</keyword>
<evidence type="ECO:0000259" key="4">
    <source>
        <dbReference type="PROSITE" id="PS50011"/>
    </source>
</evidence>
<feature type="compositionally biased region" description="Polar residues" evidence="3">
    <location>
        <begin position="447"/>
        <end position="459"/>
    </location>
</feature>
<dbReference type="PROSITE" id="PS50011">
    <property type="entry name" value="PROTEIN_KINASE_DOM"/>
    <property type="match status" value="1"/>
</dbReference>